<feature type="compositionally biased region" description="Pro residues" evidence="1">
    <location>
        <begin position="1039"/>
        <end position="1048"/>
    </location>
</feature>
<gene>
    <name evidence="3" type="ORF">VOLCADRAFT_94393</name>
</gene>
<evidence type="ECO:0000256" key="2">
    <source>
        <dbReference type="SAM" id="Phobius"/>
    </source>
</evidence>
<feature type="region of interest" description="Disordered" evidence="1">
    <location>
        <begin position="604"/>
        <end position="624"/>
    </location>
</feature>
<dbReference type="STRING" id="3068.D8U4N6"/>
<accession>D8U4N6</accession>
<feature type="compositionally biased region" description="Low complexity" evidence="1">
    <location>
        <begin position="533"/>
        <end position="558"/>
    </location>
</feature>
<feature type="region of interest" description="Disordered" evidence="1">
    <location>
        <begin position="969"/>
        <end position="1048"/>
    </location>
</feature>
<feature type="compositionally biased region" description="Polar residues" evidence="1">
    <location>
        <begin position="1515"/>
        <end position="1525"/>
    </location>
</feature>
<dbReference type="OrthoDB" id="542338at2759"/>
<feature type="region of interest" description="Disordered" evidence="1">
    <location>
        <begin position="1718"/>
        <end position="1776"/>
    </location>
</feature>
<dbReference type="GeneID" id="9616322"/>
<feature type="compositionally biased region" description="Polar residues" evidence="1">
    <location>
        <begin position="1029"/>
        <end position="1038"/>
    </location>
</feature>
<evidence type="ECO:0000313" key="3">
    <source>
        <dbReference type="EMBL" id="EFJ45307.1"/>
    </source>
</evidence>
<dbReference type="Proteomes" id="UP000001058">
    <property type="component" value="Unassembled WGS sequence"/>
</dbReference>
<feature type="transmembrane region" description="Helical" evidence="2">
    <location>
        <begin position="1844"/>
        <end position="1864"/>
    </location>
</feature>
<dbReference type="EMBL" id="GL378358">
    <property type="protein sequence ID" value="EFJ45307.1"/>
    <property type="molecule type" value="Genomic_DNA"/>
</dbReference>
<feature type="transmembrane region" description="Helical" evidence="2">
    <location>
        <begin position="1226"/>
        <end position="1247"/>
    </location>
</feature>
<feature type="region of interest" description="Disordered" evidence="1">
    <location>
        <begin position="1511"/>
        <end position="1550"/>
    </location>
</feature>
<sequence length="1934" mass="208082">MFDCEAAMITGGRQPENKAVLRFLLSGNTSFWSQPEVATRIGFGTAPWRCISSCQTQYYASAAECAPDCISQAYCEPGGMALSDPDTTCCLLNLLDQLEVFGDTSPPWCSSYPSRSLRHVAAWHHPSINITEPPEFSLVDDLVCLPLEEIFDPSTWICDRMDGRKADMADFGFPGKVAYNLASSYFMMMLDPCGLGRALVQRSVSSLNPNLALRTVALEKCLFAPFTELNAMRWSNRARLEWSEELQKSLESIKYGNQSYPRGFPPPVVDPVAARPFLPDTLKRLTIKRTNDGRHPTQAWQGKPVIKGFLPAEWALLKNLEHLDLSDEMGEGLIEGPIPSTWLMMTKLRTINLTGHTNFCKDWHRIVSYQIQWYTYQTPYGAVWGLPKRYYGPIDWSNKGTQWNVTVYDMDGLGWQWYDPSTGEAGYTNIIAPDGKCCWDTFSDQFAARNYTLTGPSGTSGPWDYYGLSYERAQLYCFLTSTQASFAIPVISRGPFYIAIAVPDLAALYCKVCGCVVEYTALARGASSVFGDAPETQQASSSSSRPETPEPAETNTTTQSPNGTAVDIDTAADRGPQTTSFVDTSNGSSTINYAINTTASARSSRDSASMAALSPPPTANSLEERLPQGIKLGREGLKEVTVMSSALPSSPALVTDNGTLSDVQGSYDKGPGLGAAWRLDPGSNGDYLFKIQVGDAVWYRWVVVDMDPPAITGALYVSSNTVVLSELASLTGSSALPSIRHLMVLLNMSEPVQKFNLASALQLNKDVYLVSADCYESATAAVSSLMMVASSPMTLVKTVGSLEVVGSSSGQETVTEDVVNVTASAGKSYVRSCLAVMYAPEVGSPSVTLPAGAVKDTTGNPSTTSLVFETQLEKNAREAAMERIGDATKTVLGGVLAATAVTGSVSALSSVSSQSSMLQSAYHIQMLAMSSSFASPGISSAYRKISRYLRWSLMGIKGNIPVLDNAFSSQPAVNDSSKNANQSPRTVKNALQDSASPVLPPPPAGLSRRRDLAAAATPAPLMMPPSPSKVQPLTENSPSPRPAVPTPYPTLLPPRSNASISGPNILISFLRRISEPDSAGGNGSKSSSADAGTTDSSAMYAIAGGGDDGDDVNVDSSGRIVNGSWGSPGLEAETITPDSSAAKNVPFQEDEQDLVYTTAVALIIFGGLLLAHAIAIVLFKLIMRRKELPPILQFPRVEVDMAGLLLVALTYFSFDALAQPGFGRNQIVAVLVLTIAVLPYFLLLWWITSCRWYLEETPIQKNSGSLMSECLNCPRQDTFTTGTAKAGDSQGSRVPAEEGAPRVHVVRRQTPIMQRSNVLQLLKGGVAIAQELDCDAAVDGNPLHGHEESSEGANLTLPEKCTARNDPEPLIGQSNPRNCFTEGICSMPSKALDQPAQLPPHQQEQQQEQQLQLQQQQLQKQKQEEQKQEQQMLLLLKCPDDLSLGNFGGLNHTLKQPKEHWGSAELAPVIQCVPSSTRRLRPRGSSTRSNYLHPHAELTTKIQDAVGALGDEQGAKSTNKTSNSRKWWMGPDDEGRSSCTQTPTPGRRASALWRQRNSSLVGASQPGRRSSSEITAQAAALACTENGLRNQLVAEAYIPEDMVMNPIQAPWESVLNCPESKSTPAHFQASKEEISAVTDAAGTPLVPPPPTGQLSSRLQTDASAELKAPSSCGMLLVAKPDTDRAPFVQSNARKLDSAITGVLPNPFFGTFCSLSTPKPGRTSDIRPGTGSSRRATKVQPCDEEEKPLEMGNGRSDRAGGGAGPLAEAAEAAKSGNTHLSREDKIILSITAMNVSHKAACAAAFGFLGRYSRSVLQMVLLFVLQVTIILQLTIWRPYVSSQQQFVEVVCHMAVLGLIVCAVSLLDKNPDDNHAPSTWIMIGCFGLSAAVVIGSGMLGSITSMAKALKAAYAWLLQKRKGNGSMEHLAARTERGS</sequence>
<feature type="region of interest" description="Disordered" evidence="1">
    <location>
        <begin position="1390"/>
        <end position="1410"/>
    </location>
</feature>
<dbReference type="RefSeq" id="XP_002953683.1">
    <property type="nucleotide sequence ID" value="XM_002953637.1"/>
</dbReference>
<feature type="compositionally biased region" description="Polar residues" evidence="1">
    <location>
        <begin position="969"/>
        <end position="995"/>
    </location>
</feature>
<organism evidence="4">
    <name type="scientific">Volvox carteri f. nagariensis</name>
    <dbReference type="NCBI Taxonomy" id="3068"/>
    <lineage>
        <taxon>Eukaryota</taxon>
        <taxon>Viridiplantae</taxon>
        <taxon>Chlorophyta</taxon>
        <taxon>core chlorophytes</taxon>
        <taxon>Chlorophyceae</taxon>
        <taxon>CS clade</taxon>
        <taxon>Chlamydomonadales</taxon>
        <taxon>Volvocaceae</taxon>
        <taxon>Volvox</taxon>
    </lineage>
</organism>
<keyword evidence="2" id="KW-1133">Transmembrane helix</keyword>
<feature type="region of interest" description="Disordered" evidence="1">
    <location>
        <begin position="1282"/>
        <end position="1302"/>
    </location>
</feature>
<dbReference type="InParanoid" id="D8U4N6"/>
<feature type="transmembrane region" description="Helical" evidence="2">
    <location>
        <begin position="1813"/>
        <end position="1832"/>
    </location>
</feature>
<reference evidence="3 4" key="1">
    <citation type="journal article" date="2010" name="Science">
        <title>Genomic analysis of organismal complexity in the multicellular green alga Volvox carteri.</title>
        <authorList>
            <person name="Prochnik S.E."/>
            <person name="Umen J."/>
            <person name="Nedelcu A.M."/>
            <person name="Hallmann A."/>
            <person name="Miller S.M."/>
            <person name="Nishii I."/>
            <person name="Ferris P."/>
            <person name="Kuo A."/>
            <person name="Mitros T."/>
            <person name="Fritz-Laylin L.K."/>
            <person name="Hellsten U."/>
            <person name="Chapman J."/>
            <person name="Simakov O."/>
            <person name="Rensing S.A."/>
            <person name="Terry A."/>
            <person name="Pangilinan J."/>
            <person name="Kapitonov V."/>
            <person name="Jurka J."/>
            <person name="Salamov A."/>
            <person name="Shapiro H."/>
            <person name="Schmutz J."/>
            <person name="Grimwood J."/>
            <person name="Lindquist E."/>
            <person name="Lucas S."/>
            <person name="Grigoriev I.V."/>
            <person name="Schmitt R."/>
            <person name="Kirk D."/>
            <person name="Rokhsar D.S."/>
        </authorList>
    </citation>
    <scope>NUCLEOTIDE SEQUENCE [LARGE SCALE GENOMIC DNA]</scope>
    <source>
        <strain evidence="4">f. Nagariensis / Eve</strain>
    </source>
</reference>
<evidence type="ECO:0000256" key="1">
    <source>
        <dbReference type="SAM" id="MobiDB-lite"/>
    </source>
</evidence>
<keyword evidence="4" id="KW-1185">Reference proteome</keyword>
<dbReference type="KEGG" id="vcn:VOLCADRAFT_94393"/>
<evidence type="ECO:0000313" key="4">
    <source>
        <dbReference type="Proteomes" id="UP000001058"/>
    </source>
</evidence>
<keyword evidence="2" id="KW-0472">Membrane</keyword>
<proteinExistence type="predicted"/>
<protein>
    <submittedName>
        <fullName evidence="3">Uncharacterized protein</fullName>
    </submittedName>
</protein>
<keyword evidence="2" id="KW-0812">Transmembrane</keyword>
<feature type="compositionally biased region" description="Polar residues" evidence="1">
    <location>
        <begin position="576"/>
        <end position="586"/>
    </location>
</feature>
<feature type="region of interest" description="Disordered" evidence="1">
    <location>
        <begin position="532"/>
        <end position="586"/>
    </location>
</feature>
<name>D8U4N6_VOLCA</name>
<feature type="transmembrane region" description="Helical" evidence="2">
    <location>
        <begin position="1154"/>
        <end position="1182"/>
    </location>
</feature>
<feature type="region of interest" description="Disordered" evidence="1">
    <location>
        <begin position="1339"/>
        <end position="1375"/>
    </location>
</feature>
<feature type="transmembrane region" description="Helical" evidence="2">
    <location>
        <begin position="1876"/>
        <end position="1897"/>
    </location>
</feature>